<name>A0A0N9HRR5_9PSEU</name>
<protein>
    <recommendedName>
        <fullName evidence="3">Band 7 domain-containing protein</fullName>
    </recommendedName>
</protein>
<proteinExistence type="predicted"/>
<dbReference type="AlphaFoldDB" id="A0A0N9HRR5"/>
<dbReference type="EMBL" id="CP012752">
    <property type="protein sequence ID" value="ALG07578.1"/>
    <property type="molecule type" value="Genomic_DNA"/>
</dbReference>
<accession>A0A0N9HRR5</accession>
<organism evidence="1 2">
    <name type="scientific">Kibdelosporangium phytohabitans</name>
    <dbReference type="NCBI Taxonomy" id="860235"/>
    <lineage>
        <taxon>Bacteria</taxon>
        <taxon>Bacillati</taxon>
        <taxon>Actinomycetota</taxon>
        <taxon>Actinomycetes</taxon>
        <taxon>Pseudonocardiales</taxon>
        <taxon>Pseudonocardiaceae</taxon>
        <taxon>Kibdelosporangium</taxon>
    </lineage>
</organism>
<dbReference type="Proteomes" id="UP000063699">
    <property type="component" value="Chromosome"/>
</dbReference>
<gene>
    <name evidence="1" type="ORF">AOZ06_12260</name>
</gene>
<evidence type="ECO:0008006" key="3">
    <source>
        <dbReference type="Google" id="ProtNLM"/>
    </source>
</evidence>
<dbReference type="KEGG" id="kphy:AOZ06_12260"/>
<reference evidence="1 2" key="1">
    <citation type="submission" date="2015-07" db="EMBL/GenBank/DDBJ databases">
        <title>Genome sequencing of Kibdelosporangium phytohabitans.</title>
        <authorList>
            <person name="Qin S."/>
            <person name="Xing K."/>
        </authorList>
    </citation>
    <scope>NUCLEOTIDE SEQUENCE [LARGE SCALE GENOMIC DNA]</scope>
    <source>
        <strain evidence="1 2">KLBMP1111</strain>
    </source>
</reference>
<dbReference type="STRING" id="860235.AOZ06_12260"/>
<keyword evidence="2" id="KW-1185">Reference proteome</keyword>
<sequence>MFRSHAGIGPDMIVPESAPSHFRQKHRGETMTRRLPALSLLAAAALLAGCSIANPTSSEVSLQYGAGPFDSRKFVECETDRDVSDVNDDHYYYPNGQRDFTFGDGDGIDSAPLTSTTQDSQEIKVNGTVKFTLNTDCSPFTDPTGKVWPGGKLQMFHELIAYKYDAAPTDGGEQMKPGWTALLRNYVGAALDRATDNEALKYPWQKLYTDAQAKAKWEKDVLAQLPEVLKSLTQGVDLITINSVLLQKPGIQPGLVQGLTDKQAAELRSQAADVDKQAAANFPGGIPGYQAYQQQQAVNEAIKSGKVQVLPVPQGSPILVSPNK</sequence>
<evidence type="ECO:0000313" key="2">
    <source>
        <dbReference type="Proteomes" id="UP000063699"/>
    </source>
</evidence>
<evidence type="ECO:0000313" key="1">
    <source>
        <dbReference type="EMBL" id="ALG07578.1"/>
    </source>
</evidence>